<proteinExistence type="predicted"/>
<accession>A0A7X0X0W6</accession>
<evidence type="ECO:0000313" key="3">
    <source>
        <dbReference type="Proteomes" id="UP000523362"/>
    </source>
</evidence>
<dbReference type="Pfam" id="PF12680">
    <property type="entry name" value="SnoaL_2"/>
    <property type="match status" value="1"/>
</dbReference>
<organism evidence="2 3">
    <name type="scientific">Listeria seeligeri</name>
    <dbReference type="NCBI Taxonomy" id="1640"/>
    <lineage>
        <taxon>Bacteria</taxon>
        <taxon>Bacillati</taxon>
        <taxon>Bacillota</taxon>
        <taxon>Bacilli</taxon>
        <taxon>Bacillales</taxon>
        <taxon>Listeriaceae</taxon>
        <taxon>Listeria</taxon>
    </lineage>
</organism>
<dbReference type="InterPro" id="IPR037401">
    <property type="entry name" value="SnoaL-like"/>
</dbReference>
<dbReference type="SUPFAM" id="SSF54427">
    <property type="entry name" value="NTF2-like"/>
    <property type="match status" value="1"/>
</dbReference>
<dbReference type="EMBL" id="JAARRG010000002">
    <property type="protein sequence ID" value="MBC1485545.1"/>
    <property type="molecule type" value="Genomic_DNA"/>
</dbReference>
<comment type="caution">
    <text evidence="2">The sequence shown here is derived from an EMBL/GenBank/DDBJ whole genome shotgun (WGS) entry which is preliminary data.</text>
</comment>
<dbReference type="AlphaFoldDB" id="A0A7X0X0W6"/>
<gene>
    <name evidence="2" type="ORF">HB897_04760</name>
</gene>
<dbReference type="RefSeq" id="WP_185335489.1">
    <property type="nucleotide sequence ID" value="NZ_CP063071.1"/>
</dbReference>
<protein>
    <submittedName>
        <fullName evidence="2">Nuclear transport factor 2 family protein</fullName>
    </submittedName>
</protein>
<evidence type="ECO:0000259" key="1">
    <source>
        <dbReference type="Pfam" id="PF12680"/>
    </source>
</evidence>
<dbReference type="InterPro" id="IPR032710">
    <property type="entry name" value="NTF2-like_dom_sf"/>
</dbReference>
<sequence length="146" mass="16480">MKNNLSIEEKRAIPHLFHTNLNNRDFEKQYDLITQDIKFHKNGEVIEGADNFIVALQGITAFSVDVHIEDQEIYADDNVAVCRYTLSGTLTGDLTFPNGNKASKTGKKFSYGAVEFFEFNEAGKVYEIRQINDSGLTPTTIENQVK</sequence>
<dbReference type="Gene3D" id="3.10.450.50">
    <property type="match status" value="1"/>
</dbReference>
<dbReference type="Proteomes" id="UP000523362">
    <property type="component" value="Unassembled WGS sequence"/>
</dbReference>
<name>A0A7X0X0W6_LISSE</name>
<reference evidence="2 3" key="1">
    <citation type="submission" date="2020-03" db="EMBL/GenBank/DDBJ databases">
        <title>Soil Listeria distribution.</title>
        <authorList>
            <person name="Liao J."/>
            <person name="Wiedmann M."/>
        </authorList>
    </citation>
    <scope>NUCLEOTIDE SEQUENCE [LARGE SCALE GENOMIC DNA]</scope>
    <source>
        <strain evidence="2 3">FSL L7-1560</strain>
    </source>
</reference>
<evidence type="ECO:0000313" key="2">
    <source>
        <dbReference type="EMBL" id="MBC1485545.1"/>
    </source>
</evidence>
<feature type="domain" description="SnoaL-like" evidence="1">
    <location>
        <begin position="17"/>
        <end position="127"/>
    </location>
</feature>